<feature type="initiator methionine" description="Removed" evidence="10">
    <location>
        <position position="1"/>
    </location>
</feature>
<comment type="catalytic activity">
    <reaction evidence="1 10">
        <text>D-fructose 6-phosphate + L-glutamine = D-glucosamine 6-phosphate + L-glutamate</text>
        <dbReference type="Rhea" id="RHEA:13237"/>
        <dbReference type="ChEBI" id="CHEBI:29985"/>
        <dbReference type="ChEBI" id="CHEBI:58359"/>
        <dbReference type="ChEBI" id="CHEBI:58725"/>
        <dbReference type="ChEBI" id="CHEBI:61527"/>
        <dbReference type="EC" id="2.6.1.16"/>
    </reaction>
</comment>
<comment type="subcellular location">
    <subcellularLocation>
        <location evidence="2 10">Cytoplasm</location>
    </subcellularLocation>
</comment>
<evidence type="ECO:0000256" key="6">
    <source>
        <dbReference type="ARBA" id="ARBA00022576"/>
    </source>
</evidence>
<dbReference type="FunFam" id="3.60.20.10:FF:000006">
    <property type="entry name" value="Glutamine--fructose-6-phosphate aminotransferase [isomerizing]"/>
    <property type="match status" value="1"/>
</dbReference>
<dbReference type="EC" id="2.6.1.16" evidence="3 10"/>
<dbReference type="GO" id="GO:0004360">
    <property type="term" value="F:glutamine-fructose-6-phosphate transaminase (isomerizing) activity"/>
    <property type="evidence" value="ECO:0007669"/>
    <property type="project" value="UniProtKB-UniRule"/>
</dbReference>
<dbReference type="InterPro" id="IPR005855">
    <property type="entry name" value="GFAT"/>
</dbReference>
<dbReference type="Pfam" id="PF13522">
    <property type="entry name" value="GATase_6"/>
    <property type="match status" value="1"/>
</dbReference>
<dbReference type="GO" id="GO:0006487">
    <property type="term" value="P:protein N-linked glycosylation"/>
    <property type="evidence" value="ECO:0007669"/>
    <property type="project" value="TreeGrafter"/>
</dbReference>
<evidence type="ECO:0000256" key="1">
    <source>
        <dbReference type="ARBA" id="ARBA00001031"/>
    </source>
</evidence>
<dbReference type="GO" id="GO:0046349">
    <property type="term" value="P:amino sugar biosynthetic process"/>
    <property type="evidence" value="ECO:0007669"/>
    <property type="project" value="UniProtKB-ARBA"/>
</dbReference>
<dbReference type="InterPro" id="IPR046348">
    <property type="entry name" value="SIS_dom_sf"/>
</dbReference>
<dbReference type="AlphaFoldDB" id="A0AAN1XD97"/>
<feature type="domain" description="SIS" evidence="12">
    <location>
        <begin position="283"/>
        <end position="423"/>
    </location>
</feature>
<organism evidence="13 14">
    <name type="scientific">Sideroxyarcus emersonii</name>
    <dbReference type="NCBI Taxonomy" id="2764705"/>
    <lineage>
        <taxon>Bacteria</taxon>
        <taxon>Pseudomonadati</taxon>
        <taxon>Pseudomonadota</taxon>
        <taxon>Betaproteobacteria</taxon>
        <taxon>Nitrosomonadales</taxon>
        <taxon>Gallionellaceae</taxon>
        <taxon>Sideroxyarcus</taxon>
    </lineage>
</organism>
<dbReference type="PROSITE" id="PS51278">
    <property type="entry name" value="GATASE_TYPE_2"/>
    <property type="match status" value="1"/>
</dbReference>
<dbReference type="Pfam" id="PF01380">
    <property type="entry name" value="SIS"/>
    <property type="match status" value="2"/>
</dbReference>
<name>A0AAN1XD97_9PROT</name>
<dbReference type="SUPFAM" id="SSF56235">
    <property type="entry name" value="N-terminal nucleophile aminohydrolases (Ntn hydrolases)"/>
    <property type="match status" value="1"/>
</dbReference>
<dbReference type="InterPro" id="IPR035466">
    <property type="entry name" value="GlmS/AgaS_SIS"/>
</dbReference>
<dbReference type="PANTHER" id="PTHR10937">
    <property type="entry name" value="GLUCOSAMINE--FRUCTOSE-6-PHOSPHATE AMINOTRANSFERASE, ISOMERIZING"/>
    <property type="match status" value="1"/>
</dbReference>
<keyword evidence="14" id="KW-1185">Reference proteome</keyword>
<evidence type="ECO:0000256" key="5">
    <source>
        <dbReference type="ARBA" id="ARBA00022490"/>
    </source>
</evidence>
<dbReference type="NCBIfam" id="NF001484">
    <property type="entry name" value="PRK00331.1"/>
    <property type="match status" value="1"/>
</dbReference>
<evidence type="ECO:0000256" key="4">
    <source>
        <dbReference type="ARBA" id="ARBA00016090"/>
    </source>
</evidence>
<evidence type="ECO:0000259" key="11">
    <source>
        <dbReference type="PROSITE" id="PS51278"/>
    </source>
</evidence>
<feature type="domain" description="Glutamine amidotransferase type-2" evidence="11">
    <location>
        <begin position="2"/>
        <end position="215"/>
    </location>
</feature>
<dbReference type="Proteomes" id="UP001320326">
    <property type="component" value="Chromosome"/>
</dbReference>
<dbReference type="Gene3D" id="3.40.50.10490">
    <property type="entry name" value="Glucose-6-phosphate isomerase like protein, domain 1"/>
    <property type="match status" value="2"/>
</dbReference>
<feature type="domain" description="SIS" evidence="12">
    <location>
        <begin position="456"/>
        <end position="597"/>
    </location>
</feature>
<evidence type="ECO:0000256" key="8">
    <source>
        <dbReference type="ARBA" id="ARBA00022737"/>
    </source>
</evidence>
<dbReference type="CDD" id="cd05008">
    <property type="entry name" value="SIS_GlmS_GlmD_1"/>
    <property type="match status" value="1"/>
</dbReference>
<evidence type="ECO:0000259" key="12">
    <source>
        <dbReference type="PROSITE" id="PS51464"/>
    </source>
</evidence>
<dbReference type="FunFam" id="3.40.50.10490:FF:000002">
    <property type="entry name" value="Glutamine--fructose-6-phosphate aminotransferase [isomerizing]"/>
    <property type="match status" value="1"/>
</dbReference>
<evidence type="ECO:0000256" key="2">
    <source>
        <dbReference type="ARBA" id="ARBA00004496"/>
    </source>
</evidence>
<proteinExistence type="inferred from homology"/>
<keyword evidence="6 10" id="KW-0032">Aminotransferase</keyword>
<dbReference type="Gene3D" id="3.60.20.10">
    <property type="entry name" value="Glutamine Phosphoribosylpyrophosphate, subunit 1, domain 1"/>
    <property type="match status" value="1"/>
</dbReference>
<keyword evidence="5 10" id="KW-0963">Cytoplasm</keyword>
<protein>
    <recommendedName>
        <fullName evidence="4 10">Glutamine--fructose-6-phosphate aminotransferase [isomerizing]</fullName>
        <ecNumber evidence="3 10">2.6.1.16</ecNumber>
    </recommendedName>
    <alternativeName>
        <fullName evidence="10">D-fructose-6-phosphate amidotransferase</fullName>
    </alternativeName>
    <alternativeName>
        <fullName evidence="10">GFAT</fullName>
    </alternativeName>
    <alternativeName>
        <fullName evidence="10">Glucosamine-6-phosphate synthase</fullName>
    </alternativeName>
    <alternativeName>
        <fullName evidence="10">Hexosephosphate aminotransferase</fullName>
    </alternativeName>
    <alternativeName>
        <fullName evidence="10">L-glutamine--D-fructose-6-phosphate amidotransferase</fullName>
    </alternativeName>
</protein>
<feature type="active site" description="For Fru-6P isomerization activity" evidence="10">
    <location>
        <position position="602"/>
    </location>
</feature>
<dbReference type="InterPro" id="IPR029055">
    <property type="entry name" value="Ntn_hydrolases_N"/>
</dbReference>
<evidence type="ECO:0000256" key="9">
    <source>
        <dbReference type="ARBA" id="ARBA00022962"/>
    </source>
</evidence>
<dbReference type="NCBIfam" id="TIGR01135">
    <property type="entry name" value="glmS"/>
    <property type="match status" value="1"/>
</dbReference>
<dbReference type="GO" id="GO:0005975">
    <property type="term" value="P:carbohydrate metabolic process"/>
    <property type="evidence" value="ECO:0007669"/>
    <property type="project" value="UniProtKB-UniRule"/>
</dbReference>
<evidence type="ECO:0000313" key="13">
    <source>
        <dbReference type="EMBL" id="BCK88907.1"/>
    </source>
</evidence>
<dbReference type="InterPro" id="IPR047084">
    <property type="entry name" value="GFAT_N"/>
</dbReference>
<evidence type="ECO:0000256" key="7">
    <source>
        <dbReference type="ARBA" id="ARBA00022679"/>
    </source>
</evidence>
<gene>
    <name evidence="10" type="primary">glmS</name>
    <name evidence="13" type="ORF">MIZ01_2713</name>
</gene>
<dbReference type="CDD" id="cd05009">
    <property type="entry name" value="SIS_GlmS_GlmD_2"/>
    <property type="match status" value="1"/>
</dbReference>
<evidence type="ECO:0000313" key="14">
    <source>
        <dbReference type="Proteomes" id="UP001320326"/>
    </source>
</evidence>
<feature type="active site" description="Nucleophile; for GATase activity" evidence="10">
    <location>
        <position position="2"/>
    </location>
</feature>
<dbReference type="InterPro" id="IPR017932">
    <property type="entry name" value="GATase_2_dom"/>
</dbReference>
<dbReference type="KEGG" id="seme:MIZ01_2713"/>
<dbReference type="InterPro" id="IPR035490">
    <property type="entry name" value="GlmS/FrlB_SIS"/>
</dbReference>
<dbReference type="SUPFAM" id="SSF53697">
    <property type="entry name" value="SIS domain"/>
    <property type="match status" value="1"/>
</dbReference>
<dbReference type="HAMAP" id="MF_00164">
    <property type="entry name" value="GlmS"/>
    <property type="match status" value="1"/>
</dbReference>
<dbReference type="EMBL" id="AP023423">
    <property type="protein sequence ID" value="BCK88907.1"/>
    <property type="molecule type" value="Genomic_DNA"/>
</dbReference>
<keyword evidence="7 10" id="KW-0808">Transferase</keyword>
<dbReference type="PANTHER" id="PTHR10937:SF0">
    <property type="entry name" value="GLUTAMINE--FRUCTOSE-6-PHOSPHATE TRANSAMINASE (ISOMERIZING)"/>
    <property type="match status" value="1"/>
</dbReference>
<accession>A0AAN1XD97</accession>
<dbReference type="GO" id="GO:0097367">
    <property type="term" value="F:carbohydrate derivative binding"/>
    <property type="evidence" value="ECO:0007669"/>
    <property type="project" value="InterPro"/>
</dbReference>
<keyword evidence="8" id="KW-0677">Repeat</keyword>
<dbReference type="GO" id="GO:0006047">
    <property type="term" value="P:UDP-N-acetylglucosamine metabolic process"/>
    <property type="evidence" value="ECO:0007669"/>
    <property type="project" value="TreeGrafter"/>
</dbReference>
<sequence length="607" mass="66137">MCGIVGAIANRNIVPVLVNGLLRLEYRGYDSAGLVVVHNGTLDRVRSTGRVAELAEKSAKTYGELGIAHTRWATHGVPSERNAHPHISRNLIAVVHNGIIENYEELRADLTERGYEFTSDTDTEVIAHLIHSHYAQGSLLVATQAALAQLVGAYAIGVVAADNPHQLIAARKGSPLLLGVGEGEHFVASDMSALLQVTRNVVYLEEGDVVEVNLDGYRIFNAQGAEIGRPVHVSELNNDSVELGEYRHYMQKEIHEQPQALANTLESVCNSQSLVPGIFGAEANNIFPQVENILILACGTSHHAGMVARYWLEEIAGIQCTVEIASEYRYRSSVTRPGTLVVTISQSGETADTLAALNHAKTTGHLFTLAICNVPESAIIRQSKLRLLTRAGPEIGVASTKAFTTQLAALFLLTLVLAKLRGRLDTEREQQFLHELRHLPSAVQKVLALEPEIAELSKQFADKHHALFLGRGLHYPIALEGALKLKEISYIHAEAYPAGELKHGPLALVDKDMPVVSVAPNDALLEKLKSNLQEVRARGGELYVFADANTHIKEAEGVHILQMPEHAGFLSPILHTIPLQLLAYYVALQKGTDVDKPRNLAKSVTVE</sequence>
<dbReference type="RefSeq" id="WP_237247414.1">
    <property type="nucleotide sequence ID" value="NZ_AP023423.1"/>
</dbReference>
<keyword evidence="9" id="KW-0315">Glutamine amidotransferase</keyword>
<dbReference type="InterPro" id="IPR001347">
    <property type="entry name" value="SIS_dom"/>
</dbReference>
<comment type="function">
    <text evidence="10">Catalyzes the first step in hexosamine metabolism, converting fructose-6P into glucosamine-6P using glutamine as a nitrogen source.</text>
</comment>
<evidence type="ECO:0000256" key="10">
    <source>
        <dbReference type="HAMAP-Rule" id="MF_00164"/>
    </source>
</evidence>
<dbReference type="FunFam" id="3.40.50.10490:FF:000001">
    <property type="entry name" value="Glutamine--fructose-6-phosphate aminotransferase [isomerizing]"/>
    <property type="match status" value="1"/>
</dbReference>
<dbReference type="PROSITE" id="PS51464">
    <property type="entry name" value="SIS"/>
    <property type="match status" value="2"/>
</dbReference>
<dbReference type="GO" id="GO:0006002">
    <property type="term" value="P:fructose 6-phosphate metabolic process"/>
    <property type="evidence" value="ECO:0007669"/>
    <property type="project" value="TreeGrafter"/>
</dbReference>
<comment type="subunit">
    <text evidence="10">Homodimer.</text>
</comment>
<dbReference type="CDD" id="cd00714">
    <property type="entry name" value="GFAT"/>
    <property type="match status" value="1"/>
</dbReference>
<evidence type="ECO:0000256" key="3">
    <source>
        <dbReference type="ARBA" id="ARBA00012916"/>
    </source>
</evidence>
<reference evidence="13 14" key="1">
    <citation type="journal article" date="2022" name="Int. J. Syst. Evol. Microbiol.">
        <title>&lt;i&gt;Sideroxyarcus emersonii&lt;/i&gt; gen. nov. sp. nov., a neutrophilic, microaerobic iron- and thiosulfate-oxidizing bacterium isolated from iron-rich wetland sediment.</title>
        <authorList>
            <person name="Kato S."/>
            <person name="Itoh T."/>
            <person name="Iino T."/>
            <person name="Ohkuma M."/>
        </authorList>
    </citation>
    <scope>NUCLEOTIDE SEQUENCE [LARGE SCALE GENOMIC DNA]</scope>
    <source>
        <strain evidence="13 14">MIZ01</strain>
    </source>
</reference>
<dbReference type="GO" id="GO:0005829">
    <property type="term" value="C:cytosol"/>
    <property type="evidence" value="ECO:0007669"/>
    <property type="project" value="TreeGrafter"/>
</dbReference>